<gene>
    <name evidence="4" type="ORF">Prubr_61050</name>
</gene>
<evidence type="ECO:0000256" key="1">
    <source>
        <dbReference type="ARBA" id="ARBA00023002"/>
    </source>
</evidence>
<evidence type="ECO:0000313" key="5">
    <source>
        <dbReference type="Proteomes" id="UP000680866"/>
    </source>
</evidence>
<feature type="domain" description="Acyl-CoA dehydrogenase C-terminal" evidence="3">
    <location>
        <begin position="245"/>
        <end position="380"/>
    </location>
</feature>
<name>A0A810N9I9_9ACTN</name>
<protein>
    <submittedName>
        <fullName evidence="4">SfnB family sulfur acquisition oxidoreductase</fullName>
    </submittedName>
</protein>
<dbReference type="InterPro" id="IPR009100">
    <property type="entry name" value="AcylCoA_DH/oxidase_NM_dom_sf"/>
</dbReference>
<dbReference type="Gene3D" id="1.20.140.10">
    <property type="entry name" value="Butyryl-CoA Dehydrogenase, subunit A, domain 3"/>
    <property type="match status" value="1"/>
</dbReference>
<evidence type="ECO:0000313" key="4">
    <source>
        <dbReference type="EMBL" id="BCJ69084.1"/>
    </source>
</evidence>
<dbReference type="GO" id="GO:0050660">
    <property type="term" value="F:flavin adenine dinucleotide binding"/>
    <property type="evidence" value="ECO:0007669"/>
    <property type="project" value="InterPro"/>
</dbReference>
<dbReference type="InterPro" id="IPR036250">
    <property type="entry name" value="AcylCo_DH-like_C"/>
</dbReference>
<dbReference type="InterPro" id="IPR013107">
    <property type="entry name" value="Acyl-CoA_DH_C"/>
</dbReference>
<dbReference type="GO" id="GO:0006552">
    <property type="term" value="P:L-leucine catabolic process"/>
    <property type="evidence" value="ECO:0007669"/>
    <property type="project" value="TreeGrafter"/>
</dbReference>
<dbReference type="InterPro" id="IPR037069">
    <property type="entry name" value="AcylCoA_DH/ox_N_sf"/>
</dbReference>
<keyword evidence="1" id="KW-0560">Oxidoreductase</keyword>
<dbReference type="GO" id="GO:0008470">
    <property type="term" value="F:3-methylbutanoyl-CoA dehydrogenase activity"/>
    <property type="evidence" value="ECO:0007669"/>
    <property type="project" value="TreeGrafter"/>
</dbReference>
<reference evidence="4" key="1">
    <citation type="submission" date="2020-08" db="EMBL/GenBank/DDBJ databases">
        <title>Whole genome shotgun sequence of Polymorphospora rubra NBRC 101157.</title>
        <authorList>
            <person name="Komaki H."/>
            <person name="Tamura T."/>
        </authorList>
    </citation>
    <scope>NUCLEOTIDE SEQUENCE</scope>
    <source>
        <strain evidence="4">NBRC 101157</strain>
    </source>
</reference>
<dbReference type="InterPro" id="IPR023922">
    <property type="entry name" value="S04_starv_induced_SfnB"/>
</dbReference>
<dbReference type="NCBIfam" id="TIGR04022">
    <property type="entry name" value="sulfur_SfnB"/>
    <property type="match status" value="1"/>
</dbReference>
<dbReference type="Gene3D" id="1.10.540.10">
    <property type="entry name" value="Acyl-CoA dehydrogenase/oxidase, N-terminal domain"/>
    <property type="match status" value="1"/>
</dbReference>
<keyword evidence="5" id="KW-1185">Reference proteome</keyword>
<evidence type="ECO:0000259" key="2">
    <source>
        <dbReference type="Pfam" id="PF02771"/>
    </source>
</evidence>
<dbReference type="Gene3D" id="2.40.110.10">
    <property type="entry name" value="Butyryl-CoA Dehydrogenase, subunit A, domain 2"/>
    <property type="match status" value="1"/>
</dbReference>
<dbReference type="Pfam" id="PF02771">
    <property type="entry name" value="Acyl-CoA_dh_N"/>
    <property type="match status" value="1"/>
</dbReference>
<dbReference type="EMBL" id="AP023359">
    <property type="protein sequence ID" value="BCJ69084.1"/>
    <property type="molecule type" value="Genomic_DNA"/>
</dbReference>
<dbReference type="Pfam" id="PF08028">
    <property type="entry name" value="Acyl-CoA_dh_2"/>
    <property type="match status" value="1"/>
</dbReference>
<dbReference type="AlphaFoldDB" id="A0A810N9I9"/>
<evidence type="ECO:0000259" key="3">
    <source>
        <dbReference type="Pfam" id="PF08028"/>
    </source>
</evidence>
<dbReference type="RefSeq" id="WP_212818205.1">
    <property type="nucleotide sequence ID" value="NZ_AP023359.1"/>
</dbReference>
<dbReference type="Proteomes" id="UP000680866">
    <property type="component" value="Chromosome"/>
</dbReference>
<dbReference type="InterPro" id="IPR046373">
    <property type="entry name" value="Acyl-CoA_Oxase/DH_mid-dom_sf"/>
</dbReference>
<feature type="domain" description="Acyl-CoA dehydrogenase/oxidase N-terminal" evidence="2">
    <location>
        <begin position="26"/>
        <end position="122"/>
    </location>
</feature>
<dbReference type="SUPFAM" id="SSF56645">
    <property type="entry name" value="Acyl-CoA dehydrogenase NM domain-like"/>
    <property type="match status" value="1"/>
</dbReference>
<dbReference type="PANTHER" id="PTHR43884">
    <property type="entry name" value="ACYL-COA DEHYDROGENASE"/>
    <property type="match status" value="1"/>
</dbReference>
<dbReference type="PIRSF" id="PIRSF016578">
    <property type="entry name" value="HsaA"/>
    <property type="match status" value="1"/>
</dbReference>
<dbReference type="InterPro" id="IPR013786">
    <property type="entry name" value="AcylCoA_DH/ox_N"/>
</dbReference>
<organism evidence="4 5">
    <name type="scientific">Polymorphospora rubra</name>
    <dbReference type="NCBI Taxonomy" id="338584"/>
    <lineage>
        <taxon>Bacteria</taxon>
        <taxon>Bacillati</taxon>
        <taxon>Actinomycetota</taxon>
        <taxon>Actinomycetes</taxon>
        <taxon>Micromonosporales</taxon>
        <taxon>Micromonosporaceae</taxon>
        <taxon>Polymorphospora</taxon>
    </lineage>
</organism>
<accession>A0A810N9I9</accession>
<dbReference type="KEGG" id="pry:Prubr_61050"/>
<sequence>MTTGTEAPAVAVIADGAEAVRVAADLARRFAPGAKERDRDRTVPRAELEQIARSGLLGITVPRAAGGAQASHRVLADVFRILAVADASISQVLQNHFVFVRVLRDRGTAAQREFFHAELLRGARFGNAMAERGVDRRKGETNTSLRRLDGTTDLLLTGRKYYTTGAATADWVPVKTKDPDGADVVAYVAQGSPGLSFGGDWSALGQRGTHSGTTLLTDVRVPADRIVAWPYNADELRTAGAAGQLLHAAIDVGIAEGALAAAAEYVRTRTRAYADSPWDRAADEHHLINDVGRQAVQVRAARALLERAADAVDDAEADPVLDADKVAEASLSVAAARAFTAETAVTTASELFSYAGTSATDEEHGLDRFWRDARTHTLHDPTRWKYHHVGNHVLNGVAPRGPLL</sequence>
<proteinExistence type="predicted"/>
<dbReference type="PANTHER" id="PTHR43884:SF12">
    <property type="entry name" value="ISOVALERYL-COA DEHYDROGENASE, MITOCHONDRIAL-RELATED"/>
    <property type="match status" value="1"/>
</dbReference>
<dbReference type="SUPFAM" id="SSF47203">
    <property type="entry name" value="Acyl-CoA dehydrogenase C-terminal domain-like"/>
    <property type="match status" value="1"/>
</dbReference>